<dbReference type="Gene3D" id="3.65.10.10">
    <property type="entry name" value="Enolpyruvate transferase domain"/>
    <property type="match status" value="2"/>
</dbReference>
<dbReference type="AlphaFoldDB" id="A0A1F5XZU1"/>
<evidence type="ECO:0000256" key="1">
    <source>
        <dbReference type="ARBA" id="ARBA00004496"/>
    </source>
</evidence>
<dbReference type="GO" id="GO:0009252">
    <property type="term" value="P:peptidoglycan biosynthetic process"/>
    <property type="evidence" value="ECO:0007669"/>
    <property type="project" value="UniProtKB-UniRule"/>
</dbReference>
<name>A0A1F5XZU1_9BACT</name>
<dbReference type="NCBIfam" id="NF006873">
    <property type="entry name" value="PRK09369.1"/>
    <property type="match status" value="1"/>
</dbReference>
<evidence type="ECO:0000256" key="4">
    <source>
        <dbReference type="ARBA" id="ARBA00022618"/>
    </source>
</evidence>
<sequence length="420" mass="45537">MAEFVIKGGKKLRGEIKVMGAKNSALKILPASMLFSGPLKVEKVPLIEDVFLMIDLLKNIGAEVKLTEERIIKINVAGQIGSDLKKDIAERFRGSIVLAGPVLARTGRVTFPYPGGCVIGKRPIDVFLDGWAKMGARVRKGASGFDILAKRLLGTDFTFKNVSVTGTETLMMTAVLARGKTILRNAALEPEIPSLAEFLNKSGAKIKGAGTPIIEIIGTDGKLLSASNAFKVIPDRIEAGDFLILGAMIGEKIKVADCNPEHLTTLIAILKSLGVKIKMGRGWVSVSKPKILSSSDIKTKEYPGFVTDLQAPFTVLMTQAHGESIIFETVFDGRLNYVDDLNRMGAKISPLDPHRVLVHGPTPLRGRKIESPDLRAGLAFVMAALIAKGESIVKNIYQIDRGYEKIEERLQKLGASIQRI</sequence>
<gene>
    <name evidence="12" type="primary">murA</name>
    <name evidence="14" type="ORF">A3G54_01575</name>
</gene>
<comment type="caution">
    <text evidence="12">Lacks conserved residue(s) required for the propagation of feature annotation.</text>
</comment>
<dbReference type="InterPro" id="IPR050068">
    <property type="entry name" value="MurA_subfamily"/>
</dbReference>
<comment type="catalytic activity">
    <reaction evidence="11 12">
        <text>phosphoenolpyruvate + UDP-N-acetyl-alpha-D-glucosamine = UDP-N-acetyl-3-O-(1-carboxyvinyl)-alpha-D-glucosamine + phosphate</text>
        <dbReference type="Rhea" id="RHEA:18681"/>
        <dbReference type="ChEBI" id="CHEBI:43474"/>
        <dbReference type="ChEBI" id="CHEBI:57705"/>
        <dbReference type="ChEBI" id="CHEBI:58702"/>
        <dbReference type="ChEBI" id="CHEBI:68483"/>
        <dbReference type="EC" id="2.5.1.7"/>
    </reaction>
</comment>
<keyword evidence="3 12" id="KW-0963">Cytoplasm</keyword>
<dbReference type="GO" id="GO:0005737">
    <property type="term" value="C:cytoplasm"/>
    <property type="evidence" value="ECO:0007669"/>
    <property type="project" value="UniProtKB-SubCell"/>
</dbReference>
<dbReference type="GO" id="GO:0071555">
    <property type="term" value="P:cell wall organization"/>
    <property type="evidence" value="ECO:0007669"/>
    <property type="project" value="UniProtKB-KW"/>
</dbReference>
<dbReference type="InterPro" id="IPR001986">
    <property type="entry name" value="Enolpyruvate_Tfrase_dom"/>
</dbReference>
<feature type="domain" description="Enolpyruvate transferase" evidence="13">
    <location>
        <begin position="7"/>
        <end position="410"/>
    </location>
</feature>
<comment type="pathway">
    <text evidence="2 12">Cell wall biogenesis; peptidoglycan biosynthesis.</text>
</comment>
<keyword evidence="4 12" id="KW-0132">Cell division</keyword>
<evidence type="ECO:0000256" key="3">
    <source>
        <dbReference type="ARBA" id="ARBA00022490"/>
    </source>
</evidence>
<dbReference type="GO" id="GO:0008360">
    <property type="term" value="P:regulation of cell shape"/>
    <property type="evidence" value="ECO:0007669"/>
    <property type="project" value="UniProtKB-KW"/>
</dbReference>
<comment type="similarity">
    <text evidence="10 12">Belongs to the EPSP synthase family. MurA subfamily.</text>
</comment>
<evidence type="ECO:0000256" key="9">
    <source>
        <dbReference type="ARBA" id="ARBA00023316"/>
    </source>
</evidence>
<dbReference type="EC" id="2.5.1.7" evidence="12"/>
<evidence type="ECO:0000259" key="13">
    <source>
        <dbReference type="Pfam" id="PF00275"/>
    </source>
</evidence>
<dbReference type="GO" id="GO:0019277">
    <property type="term" value="P:UDP-N-acetylgalactosamine biosynthetic process"/>
    <property type="evidence" value="ECO:0007669"/>
    <property type="project" value="InterPro"/>
</dbReference>
<evidence type="ECO:0000256" key="6">
    <source>
        <dbReference type="ARBA" id="ARBA00022960"/>
    </source>
</evidence>
<feature type="binding site" evidence="12">
    <location>
        <position position="330"/>
    </location>
    <ligand>
        <name>UDP-N-acetyl-alpha-D-glucosamine</name>
        <dbReference type="ChEBI" id="CHEBI:57705"/>
    </ligand>
</feature>
<feature type="binding site" evidence="12">
    <location>
        <position position="308"/>
    </location>
    <ligand>
        <name>UDP-N-acetyl-alpha-D-glucosamine</name>
        <dbReference type="ChEBI" id="CHEBI:57705"/>
    </ligand>
</feature>
<comment type="caution">
    <text evidence="14">The sequence shown here is derived from an EMBL/GenBank/DDBJ whole genome shotgun (WGS) entry which is preliminary data.</text>
</comment>
<feature type="modified residue" description="2-(S-cysteinyl)pyruvic acid O-phosphothioketal" evidence="12">
    <location>
        <position position="117"/>
    </location>
</feature>
<dbReference type="PANTHER" id="PTHR43783:SF1">
    <property type="entry name" value="UDP-N-ACETYLGLUCOSAMINE 1-CARBOXYVINYLTRANSFERASE"/>
    <property type="match status" value="1"/>
</dbReference>
<dbReference type="GO" id="GO:0008760">
    <property type="term" value="F:UDP-N-acetylglucosamine 1-carboxyvinyltransferase activity"/>
    <property type="evidence" value="ECO:0007669"/>
    <property type="project" value="UniProtKB-UniRule"/>
</dbReference>
<keyword evidence="6 12" id="KW-0133">Cell shape</keyword>
<dbReference type="Pfam" id="PF00275">
    <property type="entry name" value="EPSP_synthase"/>
    <property type="match status" value="1"/>
</dbReference>
<comment type="function">
    <text evidence="12">Cell wall formation. Adds enolpyruvyl to UDP-N-acetylglucosamine.</text>
</comment>
<evidence type="ECO:0000256" key="7">
    <source>
        <dbReference type="ARBA" id="ARBA00022984"/>
    </source>
</evidence>
<keyword evidence="8 12" id="KW-0131">Cell cycle</keyword>
<organism evidence="14 15">
    <name type="scientific">Candidatus Giovannonibacteria bacterium RIFCSPLOWO2_12_FULL_44_15</name>
    <dbReference type="NCBI Taxonomy" id="1798364"/>
    <lineage>
        <taxon>Bacteria</taxon>
        <taxon>Candidatus Giovannoniibacteriota</taxon>
    </lineage>
</organism>
<dbReference type="GO" id="GO:0051301">
    <property type="term" value="P:cell division"/>
    <property type="evidence" value="ECO:0007669"/>
    <property type="project" value="UniProtKB-KW"/>
</dbReference>
<accession>A0A1F5XZU1</accession>
<dbReference type="EMBL" id="MFIQ01000018">
    <property type="protein sequence ID" value="OGF93413.1"/>
    <property type="molecule type" value="Genomic_DNA"/>
</dbReference>
<dbReference type="HAMAP" id="MF_00111">
    <property type="entry name" value="MurA"/>
    <property type="match status" value="1"/>
</dbReference>
<keyword evidence="12" id="KW-0670">Pyruvate</keyword>
<evidence type="ECO:0000256" key="10">
    <source>
        <dbReference type="ARBA" id="ARBA00038367"/>
    </source>
</evidence>
<comment type="subcellular location">
    <subcellularLocation>
        <location evidence="1 12">Cytoplasm</location>
    </subcellularLocation>
</comment>
<evidence type="ECO:0000313" key="14">
    <source>
        <dbReference type="EMBL" id="OGF93413.1"/>
    </source>
</evidence>
<dbReference type="CDD" id="cd01555">
    <property type="entry name" value="UdpNAET"/>
    <property type="match status" value="1"/>
</dbReference>
<feature type="active site" description="Proton donor" evidence="12">
    <location>
        <position position="117"/>
    </location>
</feature>
<dbReference type="Proteomes" id="UP000178894">
    <property type="component" value="Unassembled WGS sequence"/>
</dbReference>
<keyword evidence="7 12" id="KW-0573">Peptidoglycan synthesis</keyword>
<feature type="binding site" evidence="12">
    <location>
        <begin position="22"/>
        <end position="23"/>
    </location>
    <ligand>
        <name>phosphoenolpyruvate</name>
        <dbReference type="ChEBI" id="CHEBI:58702"/>
    </ligand>
</feature>
<dbReference type="NCBIfam" id="TIGR01072">
    <property type="entry name" value="murA"/>
    <property type="match status" value="1"/>
</dbReference>
<evidence type="ECO:0000256" key="2">
    <source>
        <dbReference type="ARBA" id="ARBA00004752"/>
    </source>
</evidence>
<protein>
    <recommendedName>
        <fullName evidence="12">UDP-N-acetylglucosamine 1-carboxyvinyltransferase</fullName>
        <ecNumber evidence="12">2.5.1.7</ecNumber>
    </recommendedName>
    <alternativeName>
        <fullName evidence="12">Enoylpyruvate transferase</fullName>
    </alternativeName>
    <alternativeName>
        <fullName evidence="12">UDP-N-acetylglucosamine enolpyruvyl transferase</fullName>
        <shortName evidence="12">EPT</shortName>
    </alternativeName>
</protein>
<dbReference type="PANTHER" id="PTHR43783">
    <property type="entry name" value="UDP-N-ACETYLGLUCOSAMINE 1-CARBOXYVINYLTRANSFERASE"/>
    <property type="match status" value="1"/>
</dbReference>
<dbReference type="InterPro" id="IPR036968">
    <property type="entry name" value="Enolpyruvate_Tfrase_sf"/>
</dbReference>
<proteinExistence type="inferred from homology"/>
<keyword evidence="5 12" id="KW-0808">Transferase</keyword>
<evidence type="ECO:0000256" key="11">
    <source>
        <dbReference type="ARBA" id="ARBA00047527"/>
    </source>
</evidence>
<dbReference type="InterPro" id="IPR013792">
    <property type="entry name" value="RNA3'P_cycl/enolpyr_Trfase_a/b"/>
</dbReference>
<evidence type="ECO:0000256" key="12">
    <source>
        <dbReference type="HAMAP-Rule" id="MF_00111"/>
    </source>
</evidence>
<evidence type="ECO:0000256" key="8">
    <source>
        <dbReference type="ARBA" id="ARBA00023306"/>
    </source>
</evidence>
<reference evidence="14 15" key="1">
    <citation type="journal article" date="2016" name="Nat. Commun.">
        <title>Thousands of microbial genomes shed light on interconnected biogeochemical processes in an aquifer system.</title>
        <authorList>
            <person name="Anantharaman K."/>
            <person name="Brown C.T."/>
            <person name="Hug L.A."/>
            <person name="Sharon I."/>
            <person name="Castelle C.J."/>
            <person name="Probst A.J."/>
            <person name="Thomas B.C."/>
            <person name="Singh A."/>
            <person name="Wilkins M.J."/>
            <person name="Karaoz U."/>
            <person name="Brodie E.L."/>
            <person name="Williams K.H."/>
            <person name="Hubbard S.S."/>
            <person name="Banfield J.F."/>
        </authorList>
    </citation>
    <scope>NUCLEOTIDE SEQUENCE [LARGE SCALE GENOMIC DNA]</scope>
</reference>
<dbReference type="InterPro" id="IPR005750">
    <property type="entry name" value="UDP_GlcNAc_COvinyl_MurA"/>
</dbReference>
<dbReference type="STRING" id="1798364.A3G54_01575"/>
<keyword evidence="9 12" id="KW-0961">Cell wall biogenesis/degradation</keyword>
<feature type="binding site" evidence="12">
    <location>
        <position position="93"/>
    </location>
    <ligand>
        <name>UDP-N-acetyl-alpha-D-glucosamine</name>
        <dbReference type="ChEBI" id="CHEBI:57705"/>
    </ligand>
</feature>
<dbReference type="SUPFAM" id="SSF55205">
    <property type="entry name" value="EPT/RTPC-like"/>
    <property type="match status" value="1"/>
</dbReference>
<evidence type="ECO:0000256" key="5">
    <source>
        <dbReference type="ARBA" id="ARBA00022679"/>
    </source>
</evidence>
<evidence type="ECO:0000313" key="15">
    <source>
        <dbReference type="Proteomes" id="UP000178894"/>
    </source>
</evidence>
<dbReference type="UniPathway" id="UPA00219"/>